<sequence length="336" mass="37138">MPGFLSFVRDQYATLELPRPSTNISDATYIVTGANTGLGYECAKHLFQMGAGRIIIAVRSRAKGEAALATIRRETGRQSVGEVWDLDLSSLDSVEEFSKRIQQLDRLDALIENAGVAMGKFQTLEGMEMSLYINVLSTMLLALRALPKLQESAHKFGIRPNLVIVSSNTALDDNIRLSADQIDGDVFDTLSTAKVFDVMTQYPRSKLLEIYAVRQLASLFPVSESGVTINAVNPGMCYSELDRNGNFRLRLLMAIMRALLARSTEKGSRNLVQAAFAGSDSHGSYFSECRAKNEDLPTWITDKDGKRVQEHIWADLLKRLESTGHGVDIASLRAKK</sequence>
<dbReference type="OrthoDB" id="542013at2759"/>
<protein>
    <submittedName>
        <fullName evidence="2">Putative short-chain dehydrogenase</fullName>
    </submittedName>
</protein>
<proteinExistence type="predicted"/>
<dbReference type="STRING" id="97972.A0A2V1E7E1"/>
<dbReference type="InterPro" id="IPR036291">
    <property type="entry name" value="NAD(P)-bd_dom_sf"/>
</dbReference>
<dbReference type="PANTHER" id="PTHR43157">
    <property type="entry name" value="PHOSPHATIDYLINOSITOL-GLYCAN BIOSYNTHESIS CLASS F PROTEIN-RELATED"/>
    <property type="match status" value="1"/>
</dbReference>
<dbReference type="SUPFAM" id="SSF51735">
    <property type="entry name" value="NAD(P)-binding Rossmann-fold domains"/>
    <property type="match status" value="1"/>
</dbReference>
<dbReference type="AlphaFoldDB" id="A0A2V1E7E1"/>
<evidence type="ECO:0000256" key="1">
    <source>
        <dbReference type="ARBA" id="ARBA00023002"/>
    </source>
</evidence>
<evidence type="ECO:0000313" key="2">
    <source>
        <dbReference type="EMBL" id="PVI05999.1"/>
    </source>
</evidence>
<dbReference type="Proteomes" id="UP000244855">
    <property type="component" value="Unassembled WGS sequence"/>
</dbReference>
<name>A0A2V1E7E1_9PLEO</name>
<dbReference type="InterPro" id="IPR002347">
    <property type="entry name" value="SDR_fam"/>
</dbReference>
<keyword evidence="3" id="KW-1185">Reference proteome</keyword>
<accession>A0A2V1E7E1</accession>
<keyword evidence="1" id="KW-0560">Oxidoreductase</keyword>
<dbReference type="Gene3D" id="3.40.50.720">
    <property type="entry name" value="NAD(P)-binding Rossmann-like Domain"/>
    <property type="match status" value="1"/>
</dbReference>
<dbReference type="PRINTS" id="PR00081">
    <property type="entry name" value="GDHRDH"/>
</dbReference>
<evidence type="ECO:0000313" key="3">
    <source>
        <dbReference type="Proteomes" id="UP000244855"/>
    </source>
</evidence>
<dbReference type="PANTHER" id="PTHR43157:SF31">
    <property type="entry name" value="PHOSPHATIDYLINOSITOL-GLYCAN BIOSYNTHESIS CLASS F PROTEIN"/>
    <property type="match status" value="1"/>
</dbReference>
<dbReference type="GO" id="GO:0016491">
    <property type="term" value="F:oxidoreductase activity"/>
    <property type="evidence" value="ECO:0007669"/>
    <property type="project" value="UniProtKB-KW"/>
</dbReference>
<reference evidence="2 3" key="1">
    <citation type="journal article" date="2018" name="Sci. Rep.">
        <title>Comparative genomics provides insights into the lifestyle and reveals functional heterogeneity of dark septate endophytic fungi.</title>
        <authorList>
            <person name="Knapp D.G."/>
            <person name="Nemeth J.B."/>
            <person name="Barry K."/>
            <person name="Hainaut M."/>
            <person name="Henrissat B."/>
            <person name="Johnson J."/>
            <person name="Kuo A."/>
            <person name="Lim J.H.P."/>
            <person name="Lipzen A."/>
            <person name="Nolan M."/>
            <person name="Ohm R.A."/>
            <person name="Tamas L."/>
            <person name="Grigoriev I.V."/>
            <person name="Spatafora J.W."/>
            <person name="Nagy L.G."/>
            <person name="Kovacs G.M."/>
        </authorList>
    </citation>
    <scope>NUCLEOTIDE SEQUENCE [LARGE SCALE GENOMIC DNA]</scope>
    <source>
        <strain evidence="2 3">DSE2036</strain>
    </source>
</reference>
<organism evidence="2 3">
    <name type="scientific">Periconia macrospinosa</name>
    <dbReference type="NCBI Taxonomy" id="97972"/>
    <lineage>
        <taxon>Eukaryota</taxon>
        <taxon>Fungi</taxon>
        <taxon>Dikarya</taxon>
        <taxon>Ascomycota</taxon>
        <taxon>Pezizomycotina</taxon>
        <taxon>Dothideomycetes</taxon>
        <taxon>Pleosporomycetidae</taxon>
        <taxon>Pleosporales</taxon>
        <taxon>Massarineae</taxon>
        <taxon>Periconiaceae</taxon>
        <taxon>Periconia</taxon>
    </lineage>
</organism>
<dbReference type="Pfam" id="PF00106">
    <property type="entry name" value="adh_short"/>
    <property type="match status" value="1"/>
</dbReference>
<gene>
    <name evidence="2" type="ORF">DM02DRAFT_553858</name>
</gene>
<dbReference type="EMBL" id="KZ805311">
    <property type="protein sequence ID" value="PVI05999.1"/>
    <property type="molecule type" value="Genomic_DNA"/>
</dbReference>